<sequence>MGDFCGRGVAGGGLGVTIFLAGSEGFILGLGYTFLGKGSGGLCKVEGDVKDKDILESQGESGGIRNRGVMGNGEYVGRRGDEDEGVGKTE</sequence>
<reference evidence="2 3" key="1">
    <citation type="journal article" date="2021" name="Nat. Plants">
        <title>The Taxus genome provides insights into paclitaxel biosynthesis.</title>
        <authorList>
            <person name="Xiong X."/>
            <person name="Gou J."/>
            <person name="Liao Q."/>
            <person name="Li Y."/>
            <person name="Zhou Q."/>
            <person name="Bi G."/>
            <person name="Li C."/>
            <person name="Du R."/>
            <person name="Wang X."/>
            <person name="Sun T."/>
            <person name="Guo L."/>
            <person name="Liang H."/>
            <person name="Lu P."/>
            <person name="Wu Y."/>
            <person name="Zhang Z."/>
            <person name="Ro D.K."/>
            <person name="Shang Y."/>
            <person name="Huang S."/>
            <person name="Yan J."/>
        </authorList>
    </citation>
    <scope>NUCLEOTIDE SEQUENCE [LARGE SCALE GENOMIC DNA]</scope>
    <source>
        <strain evidence="2">Ta-2019</strain>
    </source>
</reference>
<evidence type="ECO:0000313" key="2">
    <source>
        <dbReference type="EMBL" id="KAH9313120.1"/>
    </source>
</evidence>
<organism evidence="2 3">
    <name type="scientific">Taxus chinensis</name>
    <name type="common">Chinese yew</name>
    <name type="synonym">Taxus wallichiana var. chinensis</name>
    <dbReference type="NCBI Taxonomy" id="29808"/>
    <lineage>
        <taxon>Eukaryota</taxon>
        <taxon>Viridiplantae</taxon>
        <taxon>Streptophyta</taxon>
        <taxon>Embryophyta</taxon>
        <taxon>Tracheophyta</taxon>
        <taxon>Spermatophyta</taxon>
        <taxon>Pinopsida</taxon>
        <taxon>Pinidae</taxon>
        <taxon>Conifers II</taxon>
        <taxon>Cupressales</taxon>
        <taxon>Taxaceae</taxon>
        <taxon>Taxus</taxon>
    </lineage>
</organism>
<comment type="caution">
    <text evidence="2">The sequence shown here is derived from an EMBL/GenBank/DDBJ whole genome shotgun (WGS) entry which is preliminary data.</text>
</comment>
<feature type="region of interest" description="Disordered" evidence="1">
    <location>
        <begin position="57"/>
        <end position="90"/>
    </location>
</feature>
<dbReference type="AlphaFoldDB" id="A0AA38FZ46"/>
<feature type="non-terminal residue" evidence="2">
    <location>
        <position position="90"/>
    </location>
</feature>
<evidence type="ECO:0000313" key="3">
    <source>
        <dbReference type="Proteomes" id="UP000824469"/>
    </source>
</evidence>
<evidence type="ECO:0000256" key="1">
    <source>
        <dbReference type="SAM" id="MobiDB-lite"/>
    </source>
</evidence>
<keyword evidence="3" id="KW-1185">Reference proteome</keyword>
<dbReference type="EMBL" id="JAHRHJ020000006">
    <property type="protein sequence ID" value="KAH9313120.1"/>
    <property type="molecule type" value="Genomic_DNA"/>
</dbReference>
<gene>
    <name evidence="2" type="ORF">KI387_028155</name>
</gene>
<dbReference type="Proteomes" id="UP000824469">
    <property type="component" value="Unassembled WGS sequence"/>
</dbReference>
<feature type="compositionally biased region" description="Basic and acidic residues" evidence="1">
    <location>
        <begin position="76"/>
        <end position="90"/>
    </location>
</feature>
<name>A0AA38FZ46_TAXCH</name>
<proteinExistence type="predicted"/>
<accession>A0AA38FZ46</accession>
<protein>
    <submittedName>
        <fullName evidence="2">Uncharacterized protein</fullName>
    </submittedName>
</protein>